<dbReference type="Proteomes" id="UP000488956">
    <property type="component" value="Unassembled WGS sequence"/>
</dbReference>
<evidence type="ECO:0000313" key="2">
    <source>
        <dbReference type="EMBL" id="KAE9130997.1"/>
    </source>
</evidence>
<proteinExistence type="predicted"/>
<evidence type="ECO:0000313" key="5">
    <source>
        <dbReference type="Proteomes" id="UP000488956"/>
    </source>
</evidence>
<evidence type="ECO:0000313" key="3">
    <source>
        <dbReference type="EMBL" id="KAE9152216.1"/>
    </source>
</evidence>
<feature type="compositionally biased region" description="Polar residues" evidence="1">
    <location>
        <begin position="84"/>
        <end position="96"/>
    </location>
</feature>
<name>A0A6A3UNJ6_9STRA</name>
<dbReference type="EMBL" id="QXFX01000117">
    <property type="protein sequence ID" value="KAE9130997.1"/>
    <property type="molecule type" value="Genomic_DNA"/>
</dbReference>
<dbReference type="AlphaFoldDB" id="A0A6A3UNJ6"/>
<feature type="region of interest" description="Disordered" evidence="1">
    <location>
        <begin position="79"/>
        <end position="129"/>
    </location>
</feature>
<dbReference type="EMBL" id="QXGA01000115">
    <property type="protein sequence ID" value="KAE9152216.1"/>
    <property type="molecule type" value="Genomic_DNA"/>
</dbReference>
<comment type="caution">
    <text evidence="3">The sequence shown here is derived from an EMBL/GenBank/DDBJ whole genome shotgun (WGS) entry which is preliminary data.</text>
</comment>
<sequence>MTSLKALYAGRITPIDIDTVPSDGVTIPQPLPKTRGRPRPIARGSSVGEVHSDDVANGQEDTFLVSPYGDALSFDNTALGGNGAESQVSDGQSLQLGSGKRRRLAATDSSEEKKADEEDEEATSGVALV</sequence>
<evidence type="ECO:0000256" key="1">
    <source>
        <dbReference type="SAM" id="MobiDB-lite"/>
    </source>
</evidence>
<reference evidence="3 4" key="1">
    <citation type="submission" date="2018-08" db="EMBL/GenBank/DDBJ databases">
        <title>Genomic investigation of the strawberry pathogen Phytophthora fragariae indicates pathogenicity is determined by transcriptional variation in three key races.</title>
        <authorList>
            <person name="Adams T.M."/>
            <person name="Armitage A.D."/>
            <person name="Sobczyk M.K."/>
            <person name="Bates H.J."/>
            <person name="Dunwell J.M."/>
            <person name="Nellist C.F."/>
            <person name="Harrison R.J."/>
        </authorList>
    </citation>
    <scope>NUCLEOTIDE SEQUENCE [LARGE SCALE GENOMIC DNA]</scope>
    <source>
        <strain evidence="3 4">NOV-5</strain>
        <strain evidence="2 5">ONT-3</strain>
    </source>
</reference>
<protein>
    <submittedName>
        <fullName evidence="3">Uncharacterized protein</fullName>
    </submittedName>
</protein>
<accession>A0A6A3UNJ6</accession>
<evidence type="ECO:0000313" key="4">
    <source>
        <dbReference type="Proteomes" id="UP000440732"/>
    </source>
</evidence>
<dbReference type="Proteomes" id="UP000440732">
    <property type="component" value="Unassembled WGS sequence"/>
</dbReference>
<gene>
    <name evidence="3" type="ORF">PF006_g3544</name>
    <name evidence="2" type="ORF">PF010_g3644</name>
</gene>
<organism evidence="3 4">
    <name type="scientific">Phytophthora fragariae</name>
    <dbReference type="NCBI Taxonomy" id="53985"/>
    <lineage>
        <taxon>Eukaryota</taxon>
        <taxon>Sar</taxon>
        <taxon>Stramenopiles</taxon>
        <taxon>Oomycota</taxon>
        <taxon>Peronosporomycetes</taxon>
        <taxon>Peronosporales</taxon>
        <taxon>Peronosporaceae</taxon>
        <taxon>Phytophthora</taxon>
    </lineage>
</organism>
<feature type="region of interest" description="Disordered" evidence="1">
    <location>
        <begin position="21"/>
        <end position="58"/>
    </location>
</feature>